<comment type="caution">
    <text evidence="6">The sequence shown here is derived from an EMBL/GenBank/DDBJ whole genome shotgun (WGS) entry which is preliminary data.</text>
</comment>
<dbReference type="PROSITE" id="PS50887">
    <property type="entry name" value="GGDEF"/>
    <property type="match status" value="1"/>
</dbReference>
<dbReference type="InterPro" id="IPR043128">
    <property type="entry name" value="Rev_trsase/Diguanyl_cyclase"/>
</dbReference>
<proteinExistence type="predicted"/>
<protein>
    <recommendedName>
        <fullName evidence="2">diguanylate cyclase</fullName>
        <ecNumber evidence="2">2.7.7.65</ecNumber>
    </recommendedName>
</protein>
<dbReference type="Proteomes" id="UP000036097">
    <property type="component" value="Unassembled WGS sequence"/>
</dbReference>
<dbReference type="CDD" id="cd18773">
    <property type="entry name" value="PDC1_HK_sensor"/>
    <property type="match status" value="1"/>
</dbReference>
<dbReference type="EMBL" id="LDOT01000002">
    <property type="protein sequence ID" value="KLV08876.1"/>
    <property type="molecule type" value="Genomic_DNA"/>
</dbReference>
<organism evidence="6 7">
    <name type="scientific">Photobacterium aquae</name>
    <dbReference type="NCBI Taxonomy" id="1195763"/>
    <lineage>
        <taxon>Bacteria</taxon>
        <taxon>Pseudomonadati</taxon>
        <taxon>Pseudomonadota</taxon>
        <taxon>Gammaproteobacteria</taxon>
        <taxon>Vibrionales</taxon>
        <taxon>Vibrionaceae</taxon>
        <taxon>Photobacterium</taxon>
    </lineage>
</organism>
<evidence type="ECO:0000256" key="2">
    <source>
        <dbReference type="ARBA" id="ARBA00012528"/>
    </source>
</evidence>
<dbReference type="PANTHER" id="PTHR45138">
    <property type="entry name" value="REGULATORY COMPONENTS OF SENSORY TRANSDUCTION SYSTEM"/>
    <property type="match status" value="1"/>
</dbReference>
<evidence type="ECO:0000256" key="1">
    <source>
        <dbReference type="ARBA" id="ARBA00001946"/>
    </source>
</evidence>
<reference evidence="6 7" key="1">
    <citation type="submission" date="2015-05" db="EMBL/GenBank/DDBJ databases">
        <title>Photobacterium galathea sp. nov.</title>
        <authorList>
            <person name="Machado H."/>
            <person name="Gram L."/>
        </authorList>
    </citation>
    <scope>NUCLEOTIDE SEQUENCE [LARGE SCALE GENOMIC DNA]</scope>
    <source>
        <strain evidence="6 7">CGMCC 1.12159</strain>
    </source>
</reference>
<dbReference type="Gene3D" id="3.30.70.270">
    <property type="match status" value="1"/>
</dbReference>
<dbReference type="GO" id="GO:0052621">
    <property type="term" value="F:diguanylate cyclase activity"/>
    <property type="evidence" value="ECO:0007669"/>
    <property type="project" value="UniProtKB-EC"/>
</dbReference>
<name>A0A0J1HB59_9GAMM</name>
<dbReference type="InterPro" id="IPR050469">
    <property type="entry name" value="Diguanylate_Cyclase"/>
</dbReference>
<dbReference type="SUPFAM" id="SSF55073">
    <property type="entry name" value="Nucleotide cyclase"/>
    <property type="match status" value="1"/>
</dbReference>
<dbReference type="Pfam" id="PF00990">
    <property type="entry name" value="GGDEF"/>
    <property type="match status" value="1"/>
</dbReference>
<dbReference type="PATRIC" id="fig|1195763.3.peg.279"/>
<comment type="catalytic activity">
    <reaction evidence="3">
        <text>2 GTP = 3',3'-c-di-GMP + 2 diphosphate</text>
        <dbReference type="Rhea" id="RHEA:24898"/>
        <dbReference type="ChEBI" id="CHEBI:33019"/>
        <dbReference type="ChEBI" id="CHEBI:37565"/>
        <dbReference type="ChEBI" id="CHEBI:58805"/>
        <dbReference type="EC" id="2.7.7.65"/>
    </reaction>
</comment>
<feature type="transmembrane region" description="Helical" evidence="4">
    <location>
        <begin position="259"/>
        <end position="283"/>
    </location>
</feature>
<gene>
    <name evidence="6" type="ORF">ABT56_01260</name>
</gene>
<dbReference type="FunFam" id="3.30.70.270:FF:000001">
    <property type="entry name" value="Diguanylate cyclase domain protein"/>
    <property type="match status" value="1"/>
</dbReference>
<accession>A0A0J1HB59</accession>
<evidence type="ECO:0000313" key="6">
    <source>
        <dbReference type="EMBL" id="KLV08876.1"/>
    </source>
</evidence>
<dbReference type="Gene3D" id="3.30.450.20">
    <property type="entry name" value="PAS domain"/>
    <property type="match status" value="1"/>
</dbReference>
<dbReference type="PANTHER" id="PTHR45138:SF9">
    <property type="entry name" value="DIGUANYLATE CYCLASE DGCM-RELATED"/>
    <property type="match status" value="1"/>
</dbReference>
<dbReference type="SUPFAM" id="SSF55781">
    <property type="entry name" value="GAF domain-like"/>
    <property type="match status" value="1"/>
</dbReference>
<evidence type="ECO:0000256" key="3">
    <source>
        <dbReference type="ARBA" id="ARBA00034247"/>
    </source>
</evidence>
<evidence type="ECO:0000256" key="4">
    <source>
        <dbReference type="SAM" id="Phobius"/>
    </source>
</evidence>
<comment type="cofactor">
    <cofactor evidence="1">
        <name>Mg(2+)</name>
        <dbReference type="ChEBI" id="CHEBI:18420"/>
    </cofactor>
</comment>
<dbReference type="InterPro" id="IPR029016">
    <property type="entry name" value="GAF-like_dom_sf"/>
</dbReference>
<feature type="domain" description="GGDEF" evidence="5">
    <location>
        <begin position="456"/>
        <end position="586"/>
    </location>
</feature>
<dbReference type="CDD" id="cd01949">
    <property type="entry name" value="GGDEF"/>
    <property type="match status" value="1"/>
</dbReference>
<dbReference type="NCBIfam" id="TIGR00254">
    <property type="entry name" value="GGDEF"/>
    <property type="match status" value="1"/>
</dbReference>
<evidence type="ECO:0000313" key="7">
    <source>
        <dbReference type="Proteomes" id="UP000036097"/>
    </source>
</evidence>
<dbReference type="SMART" id="SM00267">
    <property type="entry name" value="GGDEF"/>
    <property type="match status" value="1"/>
</dbReference>
<dbReference type="Gene3D" id="3.30.450.40">
    <property type="match status" value="1"/>
</dbReference>
<dbReference type="InterPro" id="IPR000160">
    <property type="entry name" value="GGDEF_dom"/>
</dbReference>
<sequence length="600" mass="67792">MRCIVPLVTLVMTALIYMAVYEYQTLKGREISHATDNVTIASAYLGHHYSSAAGHLYLLEQLWLAEEDPQLVIKAAERILQGQNTYLEIALLADGNYVATGGFSRYQVNGGVSERPWYIKDAPLGQYYVSRLYYSKSMESWTVSIVKVLNDRHRDIRFVLEINVNQIYANLAGLKTSANGYFYAVEAATNRIIMHPDPSRIASSSVSYLTGEQLPLPGKKDHPAKLLNYSYQGNDKFSVFHPVSRYGWVVFSGTAQSEILWQTLGMGVSTVALVAMILLALFLSLISRRIHQYGSELNEVRSMDKLYTQLQTMVREVLGSSQIALVRYDENTQTYQVYQSDCAIDKKTVRGLFADSQYRIQRLPALNDDPFVTRLFACQSCLRVPLTNQNKLIGILYIRTSQLLLPQFANILRNYTQSALNHVRLTQRIKNTDAMTGLMNKRYLCCRVEAQLTRDSRHYLAMLDIDDFKRINDTHGHLFGDKVILEVATILKESCDQQCVVARYGGEEFAVLFPASCGKQAASIMNKVRQRLNQTVISDDKKRCVVTVSIGVAAVEDSVDSTIARADLVLYRVKSQGKNQVLYYQERLYGDVGVMNLVKV</sequence>
<dbReference type="EC" id="2.7.7.65" evidence="2"/>
<keyword evidence="7" id="KW-1185">Reference proteome</keyword>
<keyword evidence="4" id="KW-0472">Membrane</keyword>
<keyword evidence="4" id="KW-1133">Transmembrane helix</keyword>
<evidence type="ECO:0000259" key="5">
    <source>
        <dbReference type="PROSITE" id="PS50887"/>
    </source>
</evidence>
<dbReference type="RefSeq" id="WP_047877038.1">
    <property type="nucleotide sequence ID" value="NZ_LDOT01000002.1"/>
</dbReference>
<dbReference type="AlphaFoldDB" id="A0A0J1HB59"/>
<keyword evidence="4" id="KW-0812">Transmembrane</keyword>
<dbReference type="InterPro" id="IPR029787">
    <property type="entry name" value="Nucleotide_cyclase"/>
</dbReference>
<dbReference type="STRING" id="1195763.ABT56_01260"/>